<keyword evidence="2" id="KW-0808">Transferase</keyword>
<sequence length="100" mass="11109">MDANKDIWRQYYGKALGRKHAPKTELALKLNTTGLHVAVDCGCGTGSDIAYMAEQGYLVQGFDMNPDAVAICHERNEQGSTALGRMKHWHTYTVVAVRRV</sequence>
<dbReference type="Proteomes" id="UP001595617">
    <property type="component" value="Unassembled WGS sequence"/>
</dbReference>
<feature type="domain" description="Methyltransferase" evidence="1">
    <location>
        <begin position="39"/>
        <end position="78"/>
    </location>
</feature>
<proteinExistence type="predicted"/>
<evidence type="ECO:0000259" key="1">
    <source>
        <dbReference type="Pfam" id="PF13649"/>
    </source>
</evidence>
<dbReference type="GO" id="GO:0008168">
    <property type="term" value="F:methyltransferase activity"/>
    <property type="evidence" value="ECO:0007669"/>
    <property type="project" value="UniProtKB-KW"/>
</dbReference>
<gene>
    <name evidence="2" type="ORF">ACFOOG_10210</name>
</gene>
<reference evidence="3" key="1">
    <citation type="journal article" date="2019" name="Int. J. Syst. Evol. Microbiol.">
        <title>The Global Catalogue of Microorganisms (GCM) 10K type strain sequencing project: providing services to taxonomists for standard genome sequencing and annotation.</title>
        <authorList>
            <consortium name="The Broad Institute Genomics Platform"/>
            <consortium name="The Broad Institute Genome Sequencing Center for Infectious Disease"/>
            <person name="Wu L."/>
            <person name="Ma J."/>
        </authorList>
    </citation>
    <scope>NUCLEOTIDE SEQUENCE [LARGE SCALE GENOMIC DNA]</scope>
    <source>
        <strain evidence="3">IBRC 10765</strain>
    </source>
</reference>
<organism evidence="2 3">
    <name type="scientific">Saccharospirillum mangrovi</name>
    <dbReference type="NCBI Taxonomy" id="2161747"/>
    <lineage>
        <taxon>Bacteria</taxon>
        <taxon>Pseudomonadati</taxon>
        <taxon>Pseudomonadota</taxon>
        <taxon>Gammaproteobacteria</taxon>
        <taxon>Oceanospirillales</taxon>
        <taxon>Saccharospirillaceae</taxon>
        <taxon>Saccharospirillum</taxon>
    </lineage>
</organism>
<dbReference type="Pfam" id="PF13649">
    <property type="entry name" value="Methyltransf_25"/>
    <property type="match status" value="1"/>
</dbReference>
<dbReference type="SUPFAM" id="SSF53335">
    <property type="entry name" value="S-adenosyl-L-methionine-dependent methyltransferases"/>
    <property type="match status" value="1"/>
</dbReference>
<name>A0ABV7ZXF6_9GAMM</name>
<dbReference type="Gene3D" id="3.40.50.150">
    <property type="entry name" value="Vaccinia Virus protein VP39"/>
    <property type="match status" value="1"/>
</dbReference>
<evidence type="ECO:0000313" key="3">
    <source>
        <dbReference type="Proteomes" id="UP001595617"/>
    </source>
</evidence>
<dbReference type="InterPro" id="IPR041698">
    <property type="entry name" value="Methyltransf_25"/>
</dbReference>
<comment type="caution">
    <text evidence="2">The sequence shown here is derived from an EMBL/GenBank/DDBJ whole genome shotgun (WGS) entry which is preliminary data.</text>
</comment>
<dbReference type="InterPro" id="IPR029063">
    <property type="entry name" value="SAM-dependent_MTases_sf"/>
</dbReference>
<dbReference type="EMBL" id="JBHRYR010000003">
    <property type="protein sequence ID" value="MFC3853203.1"/>
    <property type="molecule type" value="Genomic_DNA"/>
</dbReference>
<dbReference type="GO" id="GO:0032259">
    <property type="term" value="P:methylation"/>
    <property type="evidence" value="ECO:0007669"/>
    <property type="project" value="UniProtKB-KW"/>
</dbReference>
<dbReference type="RefSeq" id="WP_380696135.1">
    <property type="nucleotide sequence ID" value="NZ_JBHRYR010000003.1"/>
</dbReference>
<keyword evidence="3" id="KW-1185">Reference proteome</keyword>
<evidence type="ECO:0000313" key="2">
    <source>
        <dbReference type="EMBL" id="MFC3853203.1"/>
    </source>
</evidence>
<accession>A0ABV7ZXF6</accession>
<keyword evidence="2" id="KW-0489">Methyltransferase</keyword>
<protein>
    <submittedName>
        <fullName evidence="2">Methyltransferase domain-containing protein</fullName>
    </submittedName>
</protein>